<reference evidence="2" key="1">
    <citation type="journal article" date="2019" name="Environ. Microbiol.">
        <title>Fungal ecological strategies reflected in gene transcription - a case study of two litter decomposers.</title>
        <authorList>
            <person name="Barbi F."/>
            <person name="Kohler A."/>
            <person name="Barry K."/>
            <person name="Baskaran P."/>
            <person name="Daum C."/>
            <person name="Fauchery L."/>
            <person name="Ihrmark K."/>
            <person name="Kuo A."/>
            <person name="LaButti K."/>
            <person name="Lipzen A."/>
            <person name="Morin E."/>
            <person name="Grigoriev I.V."/>
            <person name="Henrissat B."/>
            <person name="Lindahl B."/>
            <person name="Martin F."/>
        </authorList>
    </citation>
    <scope>NUCLEOTIDE SEQUENCE</scope>
    <source>
        <strain evidence="2">JB14</strain>
    </source>
</reference>
<name>A0A6A4IEF3_9AGAR</name>
<proteinExistence type="predicted"/>
<sequence length="333" mass="35430">MAYLLASLEVREQLLQVGKEDEVGDGSGGSGEPSGLGSMVVPDAVVSGAEATAQVDASASSIASGQKDKKKLKEVAAASQSNTITVDDEAKQSEPASCLKKSKKCTHEASTPKGLQDIDLSQNHKHLCINIADTHEETDSNMDVDNKMEAGTTSGINSAEDGNCHSLDIPGVKDGSFDHSSSKTSDDGPSLHTRSSFIIYFSQEPDYQYIFVLPVEQGNGQQDGSIRATEGVFIMDPLKTAVPSMEYSVHTALPSSKIPPPYTVASGAASSPGTCILIVDMGNPFKEHSWHQCMIVTPHHGALYPLLTPECLPHLFQFLCSAKVCQLCQVSNF</sequence>
<gene>
    <name evidence="2" type="ORF">BT96DRAFT_985291</name>
</gene>
<dbReference type="EMBL" id="ML769389">
    <property type="protein sequence ID" value="KAE9408969.1"/>
    <property type="molecule type" value="Genomic_DNA"/>
</dbReference>
<dbReference type="AlphaFoldDB" id="A0A6A4IEF3"/>
<evidence type="ECO:0000313" key="3">
    <source>
        <dbReference type="Proteomes" id="UP000799118"/>
    </source>
</evidence>
<feature type="compositionally biased region" description="Gly residues" evidence="1">
    <location>
        <begin position="25"/>
        <end position="34"/>
    </location>
</feature>
<feature type="region of interest" description="Disordered" evidence="1">
    <location>
        <begin position="17"/>
        <end position="40"/>
    </location>
</feature>
<feature type="region of interest" description="Disordered" evidence="1">
    <location>
        <begin position="79"/>
        <end position="111"/>
    </location>
</feature>
<accession>A0A6A4IEF3</accession>
<dbReference type="Proteomes" id="UP000799118">
    <property type="component" value="Unassembled WGS sequence"/>
</dbReference>
<evidence type="ECO:0000256" key="1">
    <source>
        <dbReference type="SAM" id="MobiDB-lite"/>
    </source>
</evidence>
<protein>
    <submittedName>
        <fullName evidence="2">Uncharacterized protein</fullName>
    </submittedName>
</protein>
<evidence type="ECO:0000313" key="2">
    <source>
        <dbReference type="EMBL" id="KAE9408969.1"/>
    </source>
</evidence>
<organism evidence="2 3">
    <name type="scientific">Gymnopus androsaceus JB14</name>
    <dbReference type="NCBI Taxonomy" id="1447944"/>
    <lineage>
        <taxon>Eukaryota</taxon>
        <taxon>Fungi</taxon>
        <taxon>Dikarya</taxon>
        <taxon>Basidiomycota</taxon>
        <taxon>Agaricomycotina</taxon>
        <taxon>Agaricomycetes</taxon>
        <taxon>Agaricomycetidae</taxon>
        <taxon>Agaricales</taxon>
        <taxon>Marasmiineae</taxon>
        <taxon>Omphalotaceae</taxon>
        <taxon>Gymnopus</taxon>
    </lineage>
</organism>
<feature type="region of interest" description="Disordered" evidence="1">
    <location>
        <begin position="149"/>
        <end position="190"/>
    </location>
</feature>
<feature type="compositionally biased region" description="Basic and acidic residues" evidence="1">
    <location>
        <begin position="175"/>
        <end position="186"/>
    </location>
</feature>
<keyword evidence="3" id="KW-1185">Reference proteome</keyword>